<comment type="caution">
    <text evidence="2">The sequence shown here is derived from an EMBL/GenBank/DDBJ whole genome shotgun (WGS) entry which is preliminary data.</text>
</comment>
<organism evidence="2 3">
    <name type="scientific">Paenibacillus nanensis</name>
    <dbReference type="NCBI Taxonomy" id="393251"/>
    <lineage>
        <taxon>Bacteria</taxon>
        <taxon>Bacillati</taxon>
        <taxon>Bacillota</taxon>
        <taxon>Bacilli</taxon>
        <taxon>Bacillales</taxon>
        <taxon>Paenibacillaceae</taxon>
        <taxon>Paenibacillus</taxon>
    </lineage>
</organism>
<name>A0A3A1UMX2_9BACL</name>
<keyword evidence="3" id="KW-1185">Reference proteome</keyword>
<dbReference type="RefSeq" id="WP_119602642.1">
    <property type="nucleotide sequence ID" value="NZ_QXQA01000020.1"/>
</dbReference>
<evidence type="ECO:0000313" key="2">
    <source>
        <dbReference type="EMBL" id="RIX48740.1"/>
    </source>
</evidence>
<dbReference type="AlphaFoldDB" id="A0A3A1UMX2"/>
<keyword evidence="1" id="KW-1133">Transmembrane helix</keyword>
<gene>
    <name evidence="2" type="ORF">D3P08_23900</name>
</gene>
<dbReference type="EMBL" id="QXQA01000020">
    <property type="protein sequence ID" value="RIX48740.1"/>
    <property type="molecule type" value="Genomic_DNA"/>
</dbReference>
<accession>A0A3A1UMX2</accession>
<reference evidence="2 3" key="1">
    <citation type="submission" date="2018-09" db="EMBL/GenBank/DDBJ databases">
        <title>Paenibacillus aracenensis nov. sp. isolated from a cave in southern Spain.</title>
        <authorList>
            <person name="Jurado V."/>
            <person name="Gutierrez-Patricio S."/>
            <person name="Gonzalez-Pimentel J.L."/>
            <person name="Miller A.Z."/>
            <person name="Laiz L."/>
            <person name="Saiz-Jimenez C."/>
        </authorList>
    </citation>
    <scope>NUCLEOTIDE SEQUENCE [LARGE SCALE GENOMIC DNA]</scope>
    <source>
        <strain evidence="2 3">DSM 22867</strain>
    </source>
</reference>
<proteinExistence type="predicted"/>
<protein>
    <submittedName>
        <fullName evidence="2">Uncharacterized protein</fullName>
    </submittedName>
</protein>
<evidence type="ECO:0000313" key="3">
    <source>
        <dbReference type="Proteomes" id="UP000266482"/>
    </source>
</evidence>
<sequence>MRKTVSVIIVLLCWSWMLPNETFALKCAEPPLIEEAYEVYDGIVLAEVDAIRVRGDHRALTLTVLEGFKGISDDRLKVVEDLNWGASEKEEPYLFFLKQSADGSWEVPLCSGARKASDSADHLEFLRNKTAADTPIVVPVIDISSLPTIDMSKMELHINQAIPADNSRGFYSSLAWLAPLGAGLLVLAGLCWIRYTKK</sequence>
<dbReference type="OrthoDB" id="2428517at2"/>
<dbReference type="Proteomes" id="UP000266482">
    <property type="component" value="Unassembled WGS sequence"/>
</dbReference>
<keyword evidence="1" id="KW-0812">Transmembrane</keyword>
<keyword evidence="1" id="KW-0472">Membrane</keyword>
<evidence type="ECO:0000256" key="1">
    <source>
        <dbReference type="SAM" id="Phobius"/>
    </source>
</evidence>
<feature type="transmembrane region" description="Helical" evidence="1">
    <location>
        <begin position="174"/>
        <end position="193"/>
    </location>
</feature>